<dbReference type="SMART" id="SM00860">
    <property type="entry name" value="SMI1_KNR4"/>
    <property type="match status" value="1"/>
</dbReference>
<dbReference type="InterPro" id="IPR037883">
    <property type="entry name" value="Knr4/Smi1-like_sf"/>
</dbReference>
<dbReference type="InterPro" id="IPR018958">
    <property type="entry name" value="Knr4/Smi1-like_dom"/>
</dbReference>
<dbReference type="EMBL" id="PEOG01000090">
    <property type="protein sequence ID" value="PIM50921.1"/>
    <property type="molecule type" value="Genomic_DNA"/>
</dbReference>
<proteinExistence type="predicted"/>
<evidence type="ECO:0000313" key="3">
    <source>
        <dbReference type="Proteomes" id="UP000231501"/>
    </source>
</evidence>
<evidence type="ECO:0000259" key="1">
    <source>
        <dbReference type="SMART" id="SM00860"/>
    </source>
</evidence>
<evidence type="ECO:0000313" key="2">
    <source>
        <dbReference type="EMBL" id="PIM50921.1"/>
    </source>
</evidence>
<dbReference type="AlphaFoldDB" id="A0A2G9C3B9"/>
<sequence>MIVEPLQLIVATGFAGRSAEGEISTGQIDAAEKRLGLSLPEALKDYYLVAGGYRELMDQDFHLLSPEKLRVEGDYLVFCEEHQGTAVWGIHRNNLLTLPNPRVEGKASNAQKWFSESSKLSAFLLALGAWQALLSQEEKARCELPEKQLKKIDPLFDYIGERSLRLGGHRVGLIYRDASRPLIASYLFNSEMLYVGTPQEGLIEHIEEFAGLDFEWL</sequence>
<protein>
    <recommendedName>
        <fullName evidence="1">Knr4/Smi1-like domain-containing protein</fullName>
    </recommendedName>
</protein>
<accession>A0A2G9C3B9</accession>
<keyword evidence="3" id="KW-1185">Reference proteome</keyword>
<gene>
    <name evidence="2" type="ORF">CS062_22495</name>
</gene>
<organism evidence="2 3">
    <name type="scientific">Roseateles chitinivorans</name>
    <dbReference type="NCBI Taxonomy" id="2917965"/>
    <lineage>
        <taxon>Bacteria</taxon>
        <taxon>Pseudomonadati</taxon>
        <taxon>Pseudomonadota</taxon>
        <taxon>Betaproteobacteria</taxon>
        <taxon>Burkholderiales</taxon>
        <taxon>Sphaerotilaceae</taxon>
        <taxon>Roseateles</taxon>
    </lineage>
</organism>
<dbReference type="Proteomes" id="UP000231501">
    <property type="component" value="Unassembled WGS sequence"/>
</dbReference>
<feature type="domain" description="Knr4/Smi1-like" evidence="1">
    <location>
        <begin position="22"/>
        <end position="126"/>
    </location>
</feature>
<dbReference type="SUPFAM" id="SSF160631">
    <property type="entry name" value="SMI1/KNR4-like"/>
    <property type="match status" value="1"/>
</dbReference>
<dbReference type="OrthoDB" id="515110at2"/>
<name>A0A2G9C3B9_9BURK</name>
<reference evidence="2 3" key="1">
    <citation type="submission" date="2017-11" db="EMBL/GenBank/DDBJ databases">
        <title>Draft genome sequence of Mitsuaria sp. HWN-4.</title>
        <authorList>
            <person name="Gundlapally S.R."/>
        </authorList>
    </citation>
    <scope>NUCLEOTIDE SEQUENCE [LARGE SCALE GENOMIC DNA]</scope>
    <source>
        <strain evidence="2 3">HWN-4</strain>
    </source>
</reference>
<comment type="caution">
    <text evidence="2">The sequence shown here is derived from an EMBL/GenBank/DDBJ whole genome shotgun (WGS) entry which is preliminary data.</text>
</comment>
<dbReference type="RefSeq" id="WP_099863874.1">
    <property type="nucleotide sequence ID" value="NZ_PEOG01000090.1"/>
</dbReference>